<dbReference type="SMART" id="SM00271">
    <property type="entry name" value="DnaJ"/>
    <property type="match status" value="1"/>
</dbReference>
<evidence type="ECO:0000313" key="3">
    <source>
        <dbReference type="EMBL" id="ARF11572.1"/>
    </source>
</evidence>
<gene>
    <name evidence="3" type="ORF">Klosneuvirus_2_8</name>
</gene>
<name>A0A1V0SIM1_9VIRU</name>
<dbReference type="PROSITE" id="PS00636">
    <property type="entry name" value="DNAJ_1"/>
    <property type="match status" value="1"/>
</dbReference>
<dbReference type="PROSITE" id="PS50076">
    <property type="entry name" value="DNAJ_2"/>
    <property type="match status" value="1"/>
</dbReference>
<dbReference type="PRINTS" id="PR00625">
    <property type="entry name" value="JDOMAIN"/>
</dbReference>
<dbReference type="InterPro" id="IPR018253">
    <property type="entry name" value="DnaJ_domain_CS"/>
</dbReference>
<dbReference type="EMBL" id="KY684109">
    <property type="protein sequence ID" value="ARF11572.1"/>
    <property type="molecule type" value="Genomic_DNA"/>
</dbReference>
<dbReference type="PANTHER" id="PTHR44360:SF1">
    <property type="entry name" value="DNAJ HOMOLOG SUBFAMILY B MEMBER 9"/>
    <property type="match status" value="1"/>
</dbReference>
<keyword evidence="1" id="KW-0143">Chaperone</keyword>
<dbReference type="PANTHER" id="PTHR44360">
    <property type="entry name" value="DNAJ HOMOLOG SUBFAMILY B MEMBER 9"/>
    <property type="match status" value="1"/>
</dbReference>
<accession>A0A1V0SIM1</accession>
<evidence type="ECO:0000259" key="2">
    <source>
        <dbReference type="PROSITE" id="PS50076"/>
    </source>
</evidence>
<dbReference type="CDD" id="cd06257">
    <property type="entry name" value="DnaJ"/>
    <property type="match status" value="1"/>
</dbReference>
<proteinExistence type="predicted"/>
<dbReference type="SUPFAM" id="SSF46565">
    <property type="entry name" value="Chaperone J-domain"/>
    <property type="match status" value="1"/>
</dbReference>
<dbReference type="Gene3D" id="1.10.287.110">
    <property type="entry name" value="DnaJ domain"/>
    <property type="match status" value="1"/>
</dbReference>
<reference evidence="3" key="1">
    <citation type="journal article" date="2017" name="Science">
        <title>Giant viruses with an expanded complement of translation system components.</title>
        <authorList>
            <person name="Schulz F."/>
            <person name="Yutin N."/>
            <person name="Ivanova N.N."/>
            <person name="Ortega D.R."/>
            <person name="Lee T.K."/>
            <person name="Vierheilig J."/>
            <person name="Daims H."/>
            <person name="Horn M."/>
            <person name="Wagner M."/>
            <person name="Jensen G.J."/>
            <person name="Kyrpides N.C."/>
            <person name="Koonin E.V."/>
            <person name="Woyke T."/>
        </authorList>
    </citation>
    <scope>NUCLEOTIDE SEQUENCE</scope>
    <source>
        <strain evidence="3">KNV1</strain>
    </source>
</reference>
<evidence type="ECO:0000256" key="1">
    <source>
        <dbReference type="ARBA" id="ARBA00023186"/>
    </source>
</evidence>
<sequence>MKNYYKILGINDNATLDEIKKAYKQLAIQYHPDKNKDPTAVNMFKEISEAYQVLSDSNKRTEYDQTLHYQNPGNFKEFKFVYQDPMKIFAEVFSFMNDIQAMFNMMHQFPLPNISMPNIQLHQFNQMPGGMAIHIIDLTRPININNNRRVQSNTSHINTSRSNISHVKIEELSDKNDQQKPLLLENKKTSNTEQHIHIIDDQKLDNLINNTLKQQS</sequence>
<dbReference type="GO" id="GO:0051087">
    <property type="term" value="F:protein-folding chaperone binding"/>
    <property type="evidence" value="ECO:0007669"/>
    <property type="project" value="TreeGrafter"/>
</dbReference>
<protein>
    <submittedName>
        <fullName evidence="3">DnaJ domain protein</fullName>
    </submittedName>
</protein>
<dbReference type="InterPro" id="IPR001623">
    <property type="entry name" value="DnaJ_domain"/>
</dbReference>
<dbReference type="GO" id="GO:0036503">
    <property type="term" value="P:ERAD pathway"/>
    <property type="evidence" value="ECO:0007669"/>
    <property type="project" value="TreeGrafter"/>
</dbReference>
<dbReference type="InterPro" id="IPR051948">
    <property type="entry name" value="Hsp70_co-chaperone_J-domain"/>
</dbReference>
<dbReference type="Pfam" id="PF00226">
    <property type="entry name" value="DnaJ"/>
    <property type="match status" value="1"/>
</dbReference>
<feature type="domain" description="J" evidence="2">
    <location>
        <begin position="3"/>
        <end position="67"/>
    </location>
</feature>
<dbReference type="GO" id="GO:0051787">
    <property type="term" value="F:misfolded protein binding"/>
    <property type="evidence" value="ECO:0007669"/>
    <property type="project" value="TreeGrafter"/>
</dbReference>
<organism evidence="3">
    <name type="scientific">Klosneuvirus KNV1</name>
    <dbReference type="NCBI Taxonomy" id="1977640"/>
    <lineage>
        <taxon>Viruses</taxon>
        <taxon>Varidnaviria</taxon>
        <taxon>Bamfordvirae</taxon>
        <taxon>Nucleocytoviricota</taxon>
        <taxon>Megaviricetes</taxon>
        <taxon>Imitervirales</taxon>
        <taxon>Mimiviridae</taxon>
        <taxon>Klosneuvirinae</taxon>
        <taxon>Klosneuvirus</taxon>
    </lineage>
</organism>
<dbReference type="InterPro" id="IPR036869">
    <property type="entry name" value="J_dom_sf"/>
</dbReference>